<accession>A0A448YV35</accession>
<evidence type="ECO:0008006" key="13">
    <source>
        <dbReference type="Google" id="ProtNLM"/>
    </source>
</evidence>
<dbReference type="Proteomes" id="UP000291116">
    <property type="component" value="Unassembled WGS sequence"/>
</dbReference>
<evidence type="ECO:0000256" key="3">
    <source>
        <dbReference type="ARBA" id="ARBA00022801"/>
    </source>
</evidence>
<dbReference type="GO" id="GO:0016787">
    <property type="term" value="F:hydrolase activity"/>
    <property type="evidence" value="ECO:0007669"/>
    <property type="project" value="UniProtKB-KW"/>
</dbReference>
<keyword evidence="4" id="KW-0347">Helicase</keyword>
<feature type="region of interest" description="Disordered" evidence="8">
    <location>
        <begin position="1"/>
        <end position="84"/>
    </location>
</feature>
<gene>
    <name evidence="11" type="ORF">PSNMU_V1.4_AUG-EV-PASAV3_0003400</name>
</gene>
<dbReference type="SMART" id="SM00487">
    <property type="entry name" value="DEXDc"/>
    <property type="match status" value="1"/>
</dbReference>
<organism evidence="11 12">
    <name type="scientific">Pseudo-nitzschia multistriata</name>
    <dbReference type="NCBI Taxonomy" id="183589"/>
    <lineage>
        <taxon>Eukaryota</taxon>
        <taxon>Sar</taxon>
        <taxon>Stramenopiles</taxon>
        <taxon>Ochrophyta</taxon>
        <taxon>Bacillariophyta</taxon>
        <taxon>Bacillariophyceae</taxon>
        <taxon>Bacillariophycidae</taxon>
        <taxon>Bacillariales</taxon>
        <taxon>Bacillariaceae</taxon>
        <taxon>Pseudo-nitzschia</taxon>
    </lineage>
</organism>
<feature type="region of interest" description="Disordered" evidence="8">
    <location>
        <begin position="228"/>
        <end position="254"/>
    </location>
</feature>
<dbReference type="CDD" id="cd17917">
    <property type="entry name" value="DEXHc_RHA-like"/>
    <property type="match status" value="1"/>
</dbReference>
<evidence type="ECO:0000313" key="11">
    <source>
        <dbReference type="EMBL" id="VEU33652.1"/>
    </source>
</evidence>
<protein>
    <recommendedName>
        <fullName evidence="13">R3H domain-containing protein</fullName>
    </recommendedName>
</protein>
<dbReference type="GO" id="GO:0005524">
    <property type="term" value="F:ATP binding"/>
    <property type="evidence" value="ECO:0007669"/>
    <property type="project" value="UniProtKB-KW"/>
</dbReference>
<keyword evidence="6" id="KW-0694">RNA-binding</keyword>
<dbReference type="FunFam" id="3.30.1370.50:FF:000002">
    <property type="entry name" value="Immunoglobulin mu DNA-binding protein 2"/>
    <property type="match status" value="1"/>
</dbReference>
<dbReference type="OrthoDB" id="5600252at2759"/>
<feature type="domain" description="Helicase ATP-binding" evidence="10">
    <location>
        <begin position="294"/>
        <end position="463"/>
    </location>
</feature>
<evidence type="ECO:0000256" key="1">
    <source>
        <dbReference type="ARBA" id="ARBA00004123"/>
    </source>
</evidence>
<keyword evidence="2" id="KW-0547">Nucleotide-binding</keyword>
<proteinExistence type="predicted"/>
<dbReference type="InterPro" id="IPR027417">
    <property type="entry name" value="P-loop_NTPase"/>
</dbReference>
<keyword evidence="7" id="KW-0539">Nucleus</keyword>
<dbReference type="Pfam" id="PF00270">
    <property type="entry name" value="DEAD"/>
    <property type="match status" value="1"/>
</dbReference>
<feature type="compositionally biased region" description="Basic and acidic residues" evidence="8">
    <location>
        <begin position="69"/>
        <end position="84"/>
    </location>
</feature>
<keyword evidence="3" id="KW-0378">Hydrolase</keyword>
<evidence type="ECO:0000256" key="2">
    <source>
        <dbReference type="ARBA" id="ARBA00022741"/>
    </source>
</evidence>
<dbReference type="PANTHER" id="PTHR18934">
    <property type="entry name" value="ATP-DEPENDENT RNA HELICASE"/>
    <property type="match status" value="1"/>
</dbReference>
<feature type="compositionally biased region" description="Gly residues" evidence="8">
    <location>
        <begin position="11"/>
        <end position="26"/>
    </location>
</feature>
<dbReference type="AlphaFoldDB" id="A0A448YV35"/>
<dbReference type="GO" id="GO:0003677">
    <property type="term" value="F:DNA binding"/>
    <property type="evidence" value="ECO:0007669"/>
    <property type="project" value="UniProtKB-ARBA"/>
</dbReference>
<dbReference type="PROSITE" id="PS51192">
    <property type="entry name" value="HELICASE_ATP_BIND_1"/>
    <property type="match status" value="1"/>
</dbReference>
<dbReference type="PROSITE" id="PS51061">
    <property type="entry name" value="R3H"/>
    <property type="match status" value="1"/>
</dbReference>
<dbReference type="GO" id="GO:0004386">
    <property type="term" value="F:helicase activity"/>
    <property type="evidence" value="ECO:0007669"/>
    <property type="project" value="UniProtKB-KW"/>
</dbReference>
<sequence length="779" mass="86489">MSQEGWKPTGNKGGNGRRGNRGGRGGRGGRGKHGGGRGRGGNGQSPRSYGDHKGNRPQPRPPPLPNKKKNGEKGADAHTVSEKTRIQFTQVLMDFREDDDRRRFEFPADLTNTERKFLHELASQLGLKSKSSGKGENRRIVVTKPDDKIKKTAGGESLPLLRLGKGGTRALAQHVLRFPPTRTEQLESKETGASLVEAMASQQNTQNEEGASPSEDKEVLDALNRLGLGGGHGSTGDHASKKIRSPNVGRRVDVSRRKERHAFYQQQKQNSKDYKQMLKNRSKLPAYSREAEIVATVRANPVTVIQGETGCGKSTQCPQFILDANPTASIAVTQPRRISAISIAERVAQEQCLVSSSDATRGIGSQIGYQVRLESACSKDTQLLFLTPGVLLRKLQSSPMLSEYTHIIIDEVHERDKYTEFLLIRLRDLLPLRPDLRLILMSATLQTEVLMNYFSPGNESNTSSNSDFYSVHPPVMLSIEGRTFPVQEFFLEHVLELTEYVDIDAFEDDDNDEAKGDSVVEKRPMSTDQLNAALIRHLSNGGASSSSPIDMPATGITTRCALCGKGFLGPIHLAEHMAVCTGLMEEDIVHDEEDDVVKPAAFSTPQFLAVEKNSSFADANFEDYDDYDIDESQAVANFVFQELPESPEQDLVEEEKKWDGEGIFETNVAQEVVLTKKQEKYLKCYQTMYDDEQINTELLLEILHYINKSSQGEGAILVFLPGWQEISEVSMLLENTIPFSNRSKFLVLPLHSGIPSQDQRKVLRRPPAGSRKIVLRYVV</sequence>
<dbReference type="Pfam" id="PF01424">
    <property type="entry name" value="R3H"/>
    <property type="match status" value="1"/>
</dbReference>
<evidence type="ECO:0000259" key="10">
    <source>
        <dbReference type="PROSITE" id="PS51192"/>
    </source>
</evidence>
<feature type="compositionally biased region" description="Basic residues" evidence="8">
    <location>
        <begin position="27"/>
        <end position="36"/>
    </location>
</feature>
<name>A0A448YV35_9STRA</name>
<evidence type="ECO:0000256" key="7">
    <source>
        <dbReference type="ARBA" id="ARBA00023242"/>
    </source>
</evidence>
<dbReference type="InterPro" id="IPR014001">
    <property type="entry name" value="Helicase_ATP-bd"/>
</dbReference>
<evidence type="ECO:0000256" key="5">
    <source>
        <dbReference type="ARBA" id="ARBA00022840"/>
    </source>
</evidence>
<dbReference type="GO" id="GO:0003723">
    <property type="term" value="F:RNA binding"/>
    <property type="evidence" value="ECO:0007669"/>
    <property type="project" value="UniProtKB-KW"/>
</dbReference>
<evidence type="ECO:0000256" key="6">
    <source>
        <dbReference type="ARBA" id="ARBA00022884"/>
    </source>
</evidence>
<reference evidence="11 12" key="1">
    <citation type="submission" date="2019-01" db="EMBL/GenBank/DDBJ databases">
        <authorList>
            <person name="Ferrante I. M."/>
        </authorList>
    </citation>
    <scope>NUCLEOTIDE SEQUENCE [LARGE SCALE GENOMIC DNA]</scope>
    <source>
        <strain evidence="11 12">B856</strain>
    </source>
</reference>
<comment type="subcellular location">
    <subcellularLocation>
        <location evidence="1">Nucleus</location>
    </subcellularLocation>
</comment>
<keyword evidence="12" id="KW-1185">Reference proteome</keyword>
<dbReference type="Gene3D" id="3.30.1370.50">
    <property type="entry name" value="R3H-like domain"/>
    <property type="match status" value="1"/>
</dbReference>
<dbReference type="GO" id="GO:0005634">
    <property type="term" value="C:nucleus"/>
    <property type="evidence" value="ECO:0007669"/>
    <property type="project" value="UniProtKB-SubCell"/>
</dbReference>
<evidence type="ECO:0000259" key="9">
    <source>
        <dbReference type="PROSITE" id="PS51061"/>
    </source>
</evidence>
<evidence type="ECO:0000256" key="8">
    <source>
        <dbReference type="SAM" id="MobiDB-lite"/>
    </source>
</evidence>
<dbReference type="PANTHER" id="PTHR18934:SF213">
    <property type="entry name" value="3'-5' RNA HELICASE YTHDC2"/>
    <property type="match status" value="1"/>
</dbReference>
<dbReference type="SMART" id="SM00393">
    <property type="entry name" value="R3H"/>
    <property type="match status" value="1"/>
</dbReference>
<dbReference type="EMBL" id="CAACVS010000005">
    <property type="protein sequence ID" value="VEU33652.1"/>
    <property type="molecule type" value="Genomic_DNA"/>
</dbReference>
<evidence type="ECO:0000256" key="4">
    <source>
        <dbReference type="ARBA" id="ARBA00022806"/>
    </source>
</evidence>
<dbReference type="InterPro" id="IPR011545">
    <property type="entry name" value="DEAD/DEAH_box_helicase_dom"/>
</dbReference>
<keyword evidence="5" id="KW-0067">ATP-binding</keyword>
<evidence type="ECO:0000313" key="12">
    <source>
        <dbReference type="Proteomes" id="UP000291116"/>
    </source>
</evidence>
<dbReference type="InterPro" id="IPR001374">
    <property type="entry name" value="R3H_dom"/>
</dbReference>
<dbReference type="SUPFAM" id="SSF52540">
    <property type="entry name" value="P-loop containing nucleoside triphosphate hydrolases"/>
    <property type="match status" value="1"/>
</dbReference>
<dbReference type="InterPro" id="IPR036867">
    <property type="entry name" value="R3H_dom_sf"/>
</dbReference>
<feature type="domain" description="R3H" evidence="9">
    <location>
        <begin position="82"/>
        <end position="146"/>
    </location>
</feature>
<dbReference type="SUPFAM" id="SSF82708">
    <property type="entry name" value="R3H domain"/>
    <property type="match status" value="1"/>
</dbReference>
<dbReference type="Gene3D" id="3.40.50.300">
    <property type="entry name" value="P-loop containing nucleotide triphosphate hydrolases"/>
    <property type="match status" value="2"/>
</dbReference>